<dbReference type="RefSeq" id="WP_189857463.1">
    <property type="nucleotide sequence ID" value="NZ_BMVW01000002.1"/>
</dbReference>
<feature type="domain" description="Enoyl reductase (ER)" evidence="2">
    <location>
        <begin position="10"/>
        <end position="321"/>
    </location>
</feature>
<dbReference type="CDD" id="cd08253">
    <property type="entry name" value="zeta_crystallin"/>
    <property type="match status" value="1"/>
</dbReference>
<evidence type="ECO:0000259" key="2">
    <source>
        <dbReference type="SMART" id="SM00829"/>
    </source>
</evidence>
<dbReference type="GO" id="GO:0016491">
    <property type="term" value="F:oxidoreductase activity"/>
    <property type="evidence" value="ECO:0007669"/>
    <property type="project" value="InterPro"/>
</dbReference>
<organism evidence="3 4">
    <name type="scientific">Streptomyces poonensis</name>
    <dbReference type="NCBI Taxonomy" id="68255"/>
    <lineage>
        <taxon>Bacteria</taxon>
        <taxon>Bacillati</taxon>
        <taxon>Actinomycetota</taxon>
        <taxon>Actinomycetes</taxon>
        <taxon>Kitasatosporales</taxon>
        <taxon>Streptomycetaceae</taxon>
        <taxon>Streptomyces</taxon>
    </lineage>
</organism>
<accession>A0A918PEB6</accession>
<dbReference type="SUPFAM" id="SSF51735">
    <property type="entry name" value="NAD(P)-binding Rossmann-fold domains"/>
    <property type="match status" value="1"/>
</dbReference>
<evidence type="ECO:0000256" key="1">
    <source>
        <dbReference type="ARBA" id="ARBA00022857"/>
    </source>
</evidence>
<dbReference type="PANTHER" id="PTHR44154">
    <property type="entry name" value="QUINONE OXIDOREDUCTASE"/>
    <property type="match status" value="1"/>
</dbReference>
<dbReference type="EMBL" id="BMVW01000002">
    <property type="protein sequence ID" value="GGZ01612.1"/>
    <property type="molecule type" value="Genomic_DNA"/>
</dbReference>
<dbReference type="InterPro" id="IPR011032">
    <property type="entry name" value="GroES-like_sf"/>
</dbReference>
<evidence type="ECO:0000313" key="4">
    <source>
        <dbReference type="Proteomes" id="UP000622166"/>
    </source>
</evidence>
<keyword evidence="4" id="KW-1185">Reference proteome</keyword>
<proteinExistence type="predicted"/>
<dbReference type="PANTHER" id="PTHR44154:SF1">
    <property type="entry name" value="QUINONE OXIDOREDUCTASE"/>
    <property type="match status" value="1"/>
</dbReference>
<dbReference type="InterPro" id="IPR013149">
    <property type="entry name" value="ADH-like_C"/>
</dbReference>
<dbReference type="SUPFAM" id="SSF50129">
    <property type="entry name" value="GroES-like"/>
    <property type="match status" value="1"/>
</dbReference>
<dbReference type="AlphaFoldDB" id="A0A918PEB6"/>
<gene>
    <name evidence="3" type="ORF">GCM10010365_20800</name>
</gene>
<dbReference type="InterPro" id="IPR051603">
    <property type="entry name" value="Zinc-ADH_QOR/CCCR"/>
</dbReference>
<reference evidence="3" key="1">
    <citation type="journal article" date="2014" name="Int. J. Syst. Evol. Microbiol.">
        <title>Complete genome sequence of Corynebacterium casei LMG S-19264T (=DSM 44701T), isolated from a smear-ripened cheese.</title>
        <authorList>
            <consortium name="US DOE Joint Genome Institute (JGI-PGF)"/>
            <person name="Walter F."/>
            <person name="Albersmeier A."/>
            <person name="Kalinowski J."/>
            <person name="Ruckert C."/>
        </authorList>
    </citation>
    <scope>NUCLEOTIDE SEQUENCE</scope>
    <source>
        <strain evidence="3">JCM 4815</strain>
    </source>
</reference>
<dbReference type="Gene3D" id="3.90.180.10">
    <property type="entry name" value="Medium-chain alcohol dehydrogenases, catalytic domain"/>
    <property type="match status" value="1"/>
</dbReference>
<protein>
    <submittedName>
        <fullName evidence="3">Oxidoreductase</fullName>
    </submittedName>
</protein>
<dbReference type="SMART" id="SM00829">
    <property type="entry name" value="PKS_ER"/>
    <property type="match status" value="1"/>
</dbReference>
<dbReference type="InterPro" id="IPR036291">
    <property type="entry name" value="NAD(P)-bd_dom_sf"/>
</dbReference>
<dbReference type="Pfam" id="PF08240">
    <property type="entry name" value="ADH_N"/>
    <property type="match status" value="1"/>
</dbReference>
<keyword evidence="1" id="KW-0521">NADP</keyword>
<name>A0A918PEB6_9ACTN</name>
<sequence>MRAAYVEQLGPPEAIRYGELPSPRPGPTDVLVDVMATTVNPVDTFVRSGIFRTPVSFPFVIGRDLVGTVAEAGPGAPGFSVGDRVWSNSLGHGGRQGAAAEQAVVPADRLYHVPEGVDPLTAAAVVHPAATAHLALFTHGRLRPGDTVLVAGAAGNVGSALVVLAVEAGARVIATASPGDADHCRSLGAAEVIDYRAPDLARRIADACPGGVDIHLDTSGTNDLATAVDLLAHRGRVVLLAGPRTCPRLPAGTLYMKDCSVVGFAISHATVAELDDAARTLNRLLACGRLRPRSILTEPLRAAADVHARMERGELHGTRTVLRAEV</sequence>
<dbReference type="Gene3D" id="3.40.50.720">
    <property type="entry name" value="NAD(P)-binding Rossmann-like Domain"/>
    <property type="match status" value="1"/>
</dbReference>
<dbReference type="Proteomes" id="UP000622166">
    <property type="component" value="Unassembled WGS sequence"/>
</dbReference>
<comment type="caution">
    <text evidence="3">The sequence shown here is derived from an EMBL/GenBank/DDBJ whole genome shotgun (WGS) entry which is preliminary data.</text>
</comment>
<dbReference type="InterPro" id="IPR013154">
    <property type="entry name" value="ADH-like_N"/>
</dbReference>
<reference evidence="3" key="2">
    <citation type="submission" date="2020-09" db="EMBL/GenBank/DDBJ databases">
        <authorList>
            <person name="Sun Q."/>
            <person name="Ohkuma M."/>
        </authorList>
    </citation>
    <scope>NUCLEOTIDE SEQUENCE</scope>
    <source>
        <strain evidence="3">JCM 4815</strain>
    </source>
</reference>
<evidence type="ECO:0000313" key="3">
    <source>
        <dbReference type="EMBL" id="GGZ01612.1"/>
    </source>
</evidence>
<dbReference type="Pfam" id="PF00107">
    <property type="entry name" value="ADH_zinc_N"/>
    <property type="match status" value="1"/>
</dbReference>
<dbReference type="InterPro" id="IPR020843">
    <property type="entry name" value="ER"/>
</dbReference>